<dbReference type="AlphaFoldDB" id="A0A348HF73"/>
<feature type="domain" description="MvaT DNA-binding" evidence="2">
    <location>
        <begin position="81"/>
        <end position="117"/>
    </location>
</feature>
<dbReference type="KEGG" id="zpl:ZBT109_1516"/>
<dbReference type="Proteomes" id="UP000267342">
    <property type="component" value="Chromosome"/>
</dbReference>
<keyword evidence="1" id="KW-0175">Coiled coil</keyword>
<evidence type="ECO:0000313" key="4">
    <source>
        <dbReference type="Proteomes" id="UP000267342"/>
    </source>
</evidence>
<dbReference type="EMBL" id="AP018933">
    <property type="protein sequence ID" value="BBG30275.1"/>
    <property type="molecule type" value="Genomic_DNA"/>
</dbReference>
<evidence type="ECO:0000313" key="3">
    <source>
        <dbReference type="EMBL" id="BBG30275.1"/>
    </source>
</evidence>
<organism evidence="3 4">
    <name type="scientific">Zymobacter palmae</name>
    <dbReference type="NCBI Taxonomy" id="33074"/>
    <lineage>
        <taxon>Bacteria</taxon>
        <taxon>Pseudomonadati</taxon>
        <taxon>Pseudomonadota</taxon>
        <taxon>Gammaproteobacteria</taxon>
        <taxon>Oceanospirillales</taxon>
        <taxon>Halomonadaceae</taxon>
        <taxon>Zymobacter group</taxon>
        <taxon>Zymobacter</taxon>
    </lineage>
</organism>
<dbReference type="NCBIfam" id="NF041859">
    <property type="entry name" value="silencer_MvaTU"/>
    <property type="match status" value="1"/>
</dbReference>
<name>A0A348HF73_9GAMM</name>
<sequence>MTLALAAYYEKRAEIERLQAELEQIEQNPAIALDQEFATRLHALVKEYDQDIESVIRMVMPGDISSLVADYTASTRRRPVKSYLNPYTQERIETRGANHRTLKEWKAQYGANVVETWRY</sequence>
<accession>A0A348HF73</accession>
<keyword evidence="4" id="KW-1185">Reference proteome</keyword>
<gene>
    <name evidence="3" type="ORF">ZBT109_1516</name>
</gene>
<protein>
    <submittedName>
        <fullName evidence="3">Uncharacterized iron-regulated membrane protein</fullName>
    </submittedName>
</protein>
<dbReference type="Pfam" id="PF22055">
    <property type="entry name" value="MvaT_DBD"/>
    <property type="match status" value="1"/>
</dbReference>
<dbReference type="RefSeq" id="WP_027705592.1">
    <property type="nucleotide sequence ID" value="NZ_AP018933.1"/>
</dbReference>
<feature type="coiled-coil region" evidence="1">
    <location>
        <begin position="8"/>
        <end position="35"/>
    </location>
</feature>
<reference evidence="3 4" key="1">
    <citation type="submission" date="2018-09" db="EMBL/GenBank/DDBJ databases">
        <title>Zymobacter palmae IAM14233 (=T109) whole genome analysis.</title>
        <authorList>
            <person name="Yanase H."/>
        </authorList>
    </citation>
    <scope>NUCLEOTIDE SEQUENCE [LARGE SCALE GENOMIC DNA]</scope>
    <source>
        <strain evidence="3 4">IAM14233</strain>
    </source>
</reference>
<evidence type="ECO:0000259" key="2">
    <source>
        <dbReference type="Pfam" id="PF22055"/>
    </source>
</evidence>
<dbReference type="STRING" id="1123510.GCA_000620025_02608"/>
<dbReference type="InterPro" id="IPR035616">
    <property type="entry name" value="MvaT_DBD"/>
</dbReference>
<proteinExistence type="predicted"/>
<dbReference type="OrthoDB" id="6367018at2"/>
<dbReference type="CDD" id="cd16170">
    <property type="entry name" value="MvaT_DBD"/>
    <property type="match status" value="1"/>
</dbReference>
<evidence type="ECO:0000256" key="1">
    <source>
        <dbReference type="SAM" id="Coils"/>
    </source>
</evidence>